<accession>A0ABQ8U5E1</accession>
<dbReference type="EMBL" id="JAPMOS010000146">
    <property type="protein sequence ID" value="KAJ4454573.1"/>
    <property type="molecule type" value="Genomic_DNA"/>
</dbReference>
<name>A0ABQ8U5E1_9EUKA</name>
<protein>
    <submittedName>
        <fullName evidence="2">Uncharacterized protein</fullName>
    </submittedName>
</protein>
<feature type="chain" id="PRO_5047481105" evidence="1">
    <location>
        <begin position="16"/>
        <end position="298"/>
    </location>
</feature>
<reference evidence="2" key="1">
    <citation type="journal article" date="2022" name="bioRxiv">
        <title>Genomics of Preaxostyla Flagellates Illuminates Evolutionary Transitions and the Path Towards Mitochondrial Loss.</title>
        <authorList>
            <person name="Novak L.V.F."/>
            <person name="Treitli S.C."/>
            <person name="Pyrih J."/>
            <person name="Halakuc P."/>
            <person name="Pipaliya S.V."/>
            <person name="Vacek V."/>
            <person name="Brzon O."/>
            <person name="Soukal P."/>
            <person name="Eme L."/>
            <person name="Dacks J.B."/>
            <person name="Karnkowska A."/>
            <person name="Elias M."/>
            <person name="Hampl V."/>
        </authorList>
    </citation>
    <scope>NUCLEOTIDE SEQUENCE</scope>
    <source>
        <strain evidence="2">RCP-MX</strain>
    </source>
</reference>
<comment type="caution">
    <text evidence="2">The sequence shown here is derived from an EMBL/GenBank/DDBJ whole genome shotgun (WGS) entry which is preliminary data.</text>
</comment>
<keyword evidence="3" id="KW-1185">Reference proteome</keyword>
<gene>
    <name evidence="2" type="ORF">PAPYR_10655</name>
</gene>
<dbReference type="Proteomes" id="UP001141327">
    <property type="component" value="Unassembled WGS sequence"/>
</dbReference>
<evidence type="ECO:0000256" key="1">
    <source>
        <dbReference type="SAM" id="SignalP"/>
    </source>
</evidence>
<evidence type="ECO:0000313" key="2">
    <source>
        <dbReference type="EMBL" id="KAJ4454573.1"/>
    </source>
</evidence>
<feature type="signal peptide" evidence="1">
    <location>
        <begin position="1"/>
        <end position="15"/>
    </location>
</feature>
<proteinExistence type="predicted"/>
<evidence type="ECO:0000313" key="3">
    <source>
        <dbReference type="Proteomes" id="UP001141327"/>
    </source>
</evidence>
<sequence>MMVGIFAALRTFVLAPWLYLPVQPHIRRLVAKKPRARGENPPGICEARCLSLLQRALRFARRVPLARGMSDNEALSLFCPIFFITCTPGRDAEEMYGVRMVDLESLSSFSLKPSGAVTPSWIVLLRCAVLTPFPPYSASVAGVSSAVLRACCASVHSVLVWTTPPPPRDNPTHLPQAATWRRIESGALSSYLPEGSVVRAEVRGADLCRTRKFAGDKIVVVGVVDRRTGANRSSLFGRPWWAHGIFAFAALAPGFEAGSWVARIGFGLSPFVMQKGWFAFFCFSGHHSGFSADDGLAL</sequence>
<organism evidence="2 3">
    <name type="scientific">Paratrimastix pyriformis</name>
    <dbReference type="NCBI Taxonomy" id="342808"/>
    <lineage>
        <taxon>Eukaryota</taxon>
        <taxon>Metamonada</taxon>
        <taxon>Preaxostyla</taxon>
        <taxon>Paratrimastigidae</taxon>
        <taxon>Paratrimastix</taxon>
    </lineage>
</organism>
<keyword evidence="1" id="KW-0732">Signal</keyword>